<dbReference type="OrthoDB" id="9796085at2"/>
<comment type="caution">
    <text evidence="1">The sequence shown here is derived from an EMBL/GenBank/DDBJ whole genome shotgun (WGS) entry which is preliminary data.</text>
</comment>
<sequence>MTVRIVDLSLEIYHDAPNFAWDPKCAVIVHNTIESIGYNMTQLSMATHQGTHLDAPFHFLDEGKTVDQLDLQQCIGQAILVDLTYKQPKEPIEIKDFEPYADRIVEGSKVIYRTDWFKQLPGRHYFSDFPYMTIELARWLAERKIGLIGMDVPTPNPTDYDPVHKILLGAEIVVVEGLANLGDIGADAFFFAAAPLKIRGRDGAPIRAFAMVGL</sequence>
<reference evidence="1 2" key="1">
    <citation type="submission" date="2018-10" db="EMBL/GenBank/DDBJ databases">
        <title>Cohnella sp. M2MS4P-1, whole genome shotgun sequence.</title>
        <authorList>
            <person name="Tuo L."/>
        </authorList>
    </citation>
    <scope>NUCLEOTIDE SEQUENCE [LARGE SCALE GENOMIC DNA]</scope>
    <source>
        <strain evidence="1 2">M2MS4P-1</strain>
    </source>
</reference>
<protein>
    <submittedName>
        <fullName evidence="1">Cyclase family protein</fullName>
    </submittedName>
</protein>
<dbReference type="AlphaFoldDB" id="A0A494Y6K5"/>
<dbReference type="Proteomes" id="UP000282076">
    <property type="component" value="Unassembled WGS sequence"/>
</dbReference>
<accession>A0A494Y6K5</accession>
<dbReference type="Pfam" id="PF04199">
    <property type="entry name" value="Cyclase"/>
    <property type="match status" value="1"/>
</dbReference>
<dbReference type="PANTHER" id="PTHR31118">
    <property type="entry name" value="CYCLASE-LIKE PROTEIN 2"/>
    <property type="match status" value="1"/>
</dbReference>
<dbReference type="InterPro" id="IPR007325">
    <property type="entry name" value="KFase/CYL"/>
</dbReference>
<name>A0A494Y6K5_9BACL</name>
<evidence type="ECO:0000313" key="1">
    <source>
        <dbReference type="EMBL" id="RKP58309.1"/>
    </source>
</evidence>
<keyword evidence="2" id="KW-1185">Reference proteome</keyword>
<dbReference type="PANTHER" id="PTHR31118:SF32">
    <property type="entry name" value="KYNURENINE FORMAMIDASE"/>
    <property type="match status" value="1"/>
</dbReference>
<dbReference type="GO" id="GO:0019441">
    <property type="term" value="P:L-tryptophan catabolic process to kynurenine"/>
    <property type="evidence" value="ECO:0007669"/>
    <property type="project" value="InterPro"/>
</dbReference>
<dbReference type="EMBL" id="RBZM01000001">
    <property type="protein sequence ID" value="RKP58309.1"/>
    <property type="molecule type" value="Genomic_DNA"/>
</dbReference>
<dbReference type="GO" id="GO:0004061">
    <property type="term" value="F:arylformamidase activity"/>
    <property type="evidence" value="ECO:0007669"/>
    <property type="project" value="InterPro"/>
</dbReference>
<dbReference type="Gene3D" id="3.50.30.50">
    <property type="entry name" value="Putative cyclase"/>
    <property type="match status" value="1"/>
</dbReference>
<gene>
    <name evidence="1" type="ORF">D7Z26_02080</name>
</gene>
<proteinExistence type="predicted"/>
<dbReference type="RefSeq" id="WP_120974287.1">
    <property type="nucleotide sequence ID" value="NZ_RBZM01000001.1"/>
</dbReference>
<dbReference type="SUPFAM" id="SSF102198">
    <property type="entry name" value="Putative cyclase"/>
    <property type="match status" value="1"/>
</dbReference>
<evidence type="ECO:0000313" key="2">
    <source>
        <dbReference type="Proteomes" id="UP000282076"/>
    </source>
</evidence>
<dbReference type="InterPro" id="IPR037175">
    <property type="entry name" value="KFase_sf"/>
</dbReference>
<organism evidence="1 2">
    <name type="scientific">Cohnella endophytica</name>
    <dbReference type="NCBI Taxonomy" id="2419778"/>
    <lineage>
        <taxon>Bacteria</taxon>
        <taxon>Bacillati</taxon>
        <taxon>Bacillota</taxon>
        <taxon>Bacilli</taxon>
        <taxon>Bacillales</taxon>
        <taxon>Paenibacillaceae</taxon>
        <taxon>Cohnella</taxon>
    </lineage>
</organism>